<evidence type="ECO:0000313" key="2">
    <source>
        <dbReference type="EMBL" id="NKE71860.1"/>
    </source>
</evidence>
<feature type="compositionally biased region" description="Basic and acidic residues" evidence="1">
    <location>
        <begin position="33"/>
        <end position="48"/>
    </location>
</feature>
<dbReference type="RefSeq" id="WP_168060873.1">
    <property type="nucleotide sequence ID" value="NZ_VTOW01000002.1"/>
</dbReference>
<reference evidence="2 3" key="1">
    <citation type="journal article" date="2020" name="Nature">
        <title>Bacterial chemolithoautotrophy via manganese oxidation.</title>
        <authorList>
            <person name="Yu H."/>
            <person name="Leadbetter J.R."/>
        </authorList>
    </citation>
    <scope>NUCLEOTIDE SEQUENCE [LARGE SCALE GENOMIC DNA]</scope>
    <source>
        <strain evidence="2 3">Mn-1</strain>
    </source>
</reference>
<feature type="region of interest" description="Disordered" evidence="1">
    <location>
        <begin position="15"/>
        <end position="56"/>
    </location>
</feature>
<comment type="caution">
    <text evidence="2">The sequence shown here is derived from an EMBL/GenBank/DDBJ whole genome shotgun (WGS) entry which is preliminary data.</text>
</comment>
<accession>A0A7X6IBW1</accession>
<dbReference type="AlphaFoldDB" id="A0A7X6IBW1"/>
<gene>
    <name evidence="2" type="ORF">MNODULE_14015</name>
</gene>
<dbReference type="Proteomes" id="UP000534783">
    <property type="component" value="Unassembled WGS sequence"/>
</dbReference>
<keyword evidence="3" id="KW-1185">Reference proteome</keyword>
<evidence type="ECO:0000256" key="1">
    <source>
        <dbReference type="SAM" id="MobiDB-lite"/>
    </source>
</evidence>
<protein>
    <recommendedName>
        <fullName evidence="4">ATP-binding protein</fullName>
    </recommendedName>
</protein>
<proteinExistence type="predicted"/>
<sequence length="358" mass="41589">MKKLYATEEWKRRSSKRSLRTLKRKRKSCKYSGGKEEESKEKSEEKRNSKSARASYENVKKRKGRIEIKAPANFSLINNIDETLLFFDTVHYYSTKNQQKIYFDLSEVKELTTDAILYTLSRLEYYHERRVNIIGNNPNDETCDNMLLASGFYKYVYSQRVGKTPSDSNIYSIESGSTVLPQKAQEVKNFAARCLNKSDLSDTRSIYTTLIECMANTKHHAYAARSLHSKWWLMASYDQNSKKIHFTFLDNGFGIPRTIRKKNTEKINEKLREMVSKVVAVESLDAILINSALKGEFRTQTSKAYRGKGLPRIYETAQQNKIDTLVIISRKGFVNSSSREVRPLKRIFYGTLLSWQFL</sequence>
<dbReference type="EMBL" id="VTOW01000002">
    <property type="protein sequence ID" value="NKE71860.1"/>
    <property type="molecule type" value="Genomic_DNA"/>
</dbReference>
<evidence type="ECO:0000313" key="3">
    <source>
        <dbReference type="Proteomes" id="UP000534783"/>
    </source>
</evidence>
<name>A0A7X6IBW1_9BACT</name>
<evidence type="ECO:0008006" key="4">
    <source>
        <dbReference type="Google" id="ProtNLM"/>
    </source>
</evidence>
<feature type="compositionally biased region" description="Basic residues" evidence="1">
    <location>
        <begin position="15"/>
        <end position="29"/>
    </location>
</feature>
<organism evidence="2 3">
    <name type="scientific">Candidatus Manganitrophus noduliformans</name>
    <dbReference type="NCBI Taxonomy" id="2606439"/>
    <lineage>
        <taxon>Bacteria</taxon>
        <taxon>Pseudomonadati</taxon>
        <taxon>Nitrospirota</taxon>
        <taxon>Nitrospiria</taxon>
        <taxon>Candidatus Troglogloeales</taxon>
        <taxon>Candidatus Manganitrophaceae</taxon>
        <taxon>Candidatus Manganitrophus</taxon>
    </lineage>
</organism>